<evidence type="ECO:0000259" key="4">
    <source>
        <dbReference type="Pfam" id="PF14508"/>
    </source>
</evidence>
<dbReference type="Proteomes" id="UP000185728">
    <property type="component" value="Unassembled WGS sequence"/>
</dbReference>
<accession>A0ABY1KZC9</accession>
<dbReference type="InterPro" id="IPR014718">
    <property type="entry name" value="GH-type_carb-bd"/>
</dbReference>
<dbReference type="EMBL" id="FTOB01000004">
    <property type="protein sequence ID" value="SIS83076.1"/>
    <property type="molecule type" value="Genomic_DNA"/>
</dbReference>
<dbReference type="PANTHER" id="PTHR35803">
    <property type="entry name" value="GLUCAN 1,4-ALPHA-GLUCOSIDASE SUSB-RELATED"/>
    <property type="match status" value="1"/>
</dbReference>
<keyword evidence="6" id="KW-1185">Reference proteome</keyword>
<dbReference type="RefSeq" id="WP_076455783.1">
    <property type="nucleotide sequence ID" value="NZ_FTOB01000004.1"/>
</dbReference>
<dbReference type="PANTHER" id="PTHR35803:SF2">
    <property type="entry name" value="RETAINING ALPHA-GALACTOSIDASE"/>
    <property type="match status" value="1"/>
</dbReference>
<evidence type="ECO:0000313" key="6">
    <source>
        <dbReference type="Proteomes" id="UP000185728"/>
    </source>
</evidence>
<name>A0ABY1KZC9_9FLAO</name>
<gene>
    <name evidence="5" type="ORF">SAMN05421766_104227</name>
</gene>
<evidence type="ECO:0000256" key="2">
    <source>
        <dbReference type="ARBA" id="ARBA00011245"/>
    </source>
</evidence>
<organism evidence="5 6">
    <name type="scientific">Zobellia uliginosa</name>
    <dbReference type="NCBI Taxonomy" id="143224"/>
    <lineage>
        <taxon>Bacteria</taxon>
        <taxon>Pseudomonadati</taxon>
        <taxon>Bacteroidota</taxon>
        <taxon>Flavobacteriia</taxon>
        <taxon>Flavobacteriales</taxon>
        <taxon>Flavobacteriaceae</taxon>
        <taxon>Zobellia</taxon>
    </lineage>
</organism>
<dbReference type="InterPro" id="IPR029486">
    <property type="entry name" value="GH97_N"/>
</dbReference>
<sequence>MKNKKWLIRGWILFVTSLTKACKKSTHTFILKSPDQSIALTLANTDGLLSYSIFRNGQQRLKNSALSIFPNTKVKVMETKVTSLTDTLTPVWGQFSKIQDTYNELGASLDYEGVPATLYIRAYDGGSTFRFVTDDFPIAKKPAFFIEYGLSATDKTYMPAGEHYYNKNSKQ</sequence>
<dbReference type="Pfam" id="PF14508">
    <property type="entry name" value="GH97_N"/>
    <property type="match status" value="1"/>
</dbReference>
<feature type="domain" description="Glycosyl-hydrolase 97 N-terminal" evidence="4">
    <location>
        <begin position="31"/>
        <end position="167"/>
    </location>
</feature>
<keyword evidence="3" id="KW-0106">Calcium</keyword>
<evidence type="ECO:0000256" key="1">
    <source>
        <dbReference type="ARBA" id="ARBA00001913"/>
    </source>
</evidence>
<evidence type="ECO:0000313" key="5">
    <source>
        <dbReference type="EMBL" id="SIS83076.1"/>
    </source>
</evidence>
<proteinExistence type="predicted"/>
<dbReference type="InterPro" id="IPR052720">
    <property type="entry name" value="Glycosyl_hydrolase_97"/>
</dbReference>
<protein>
    <submittedName>
        <fullName evidence="5">Alpha-glucosidase</fullName>
    </submittedName>
</protein>
<comment type="cofactor">
    <cofactor evidence="1">
        <name>Ca(2+)</name>
        <dbReference type="ChEBI" id="CHEBI:29108"/>
    </cofactor>
</comment>
<evidence type="ECO:0000256" key="3">
    <source>
        <dbReference type="ARBA" id="ARBA00022837"/>
    </source>
</evidence>
<comment type="subunit">
    <text evidence="2">Monomer.</text>
</comment>
<reference evidence="5 6" key="1">
    <citation type="submission" date="2017-01" db="EMBL/GenBank/DDBJ databases">
        <authorList>
            <person name="Varghese N."/>
            <person name="Submissions S."/>
        </authorList>
    </citation>
    <scope>NUCLEOTIDE SEQUENCE [LARGE SCALE GENOMIC DNA]</scope>
    <source>
        <strain evidence="5 6">DSM 2061</strain>
    </source>
</reference>
<comment type="caution">
    <text evidence="5">The sequence shown here is derived from an EMBL/GenBank/DDBJ whole genome shotgun (WGS) entry which is preliminary data.</text>
</comment>
<dbReference type="Gene3D" id="2.70.98.10">
    <property type="match status" value="1"/>
</dbReference>